<keyword evidence="2" id="KW-0067">ATP-binding</keyword>
<evidence type="ECO:0000256" key="3">
    <source>
        <dbReference type="ARBA" id="ARBA00051922"/>
    </source>
</evidence>
<dbReference type="Gene3D" id="3.50.30.10">
    <property type="entry name" value="Phosphohistidine domain"/>
    <property type="match status" value="1"/>
</dbReference>
<dbReference type="SUPFAM" id="SSF52009">
    <property type="entry name" value="Phosphohistidine domain"/>
    <property type="match status" value="1"/>
</dbReference>
<comment type="catalytic activity">
    <reaction evidence="3">
        <text>rifampicin + ATP + H2O = 21-phosphorifampicin + AMP + phosphate + 2 H(+)</text>
        <dbReference type="Rhea" id="RHEA:56304"/>
        <dbReference type="ChEBI" id="CHEBI:15377"/>
        <dbReference type="ChEBI" id="CHEBI:15378"/>
        <dbReference type="ChEBI" id="CHEBI:30616"/>
        <dbReference type="ChEBI" id="CHEBI:43474"/>
        <dbReference type="ChEBI" id="CHEBI:71365"/>
        <dbReference type="ChEBI" id="CHEBI:140195"/>
        <dbReference type="ChEBI" id="CHEBI:456215"/>
        <dbReference type="EC" id="2.7.9.6"/>
    </reaction>
    <physiologicalReaction direction="left-to-right" evidence="3">
        <dbReference type="Rhea" id="RHEA:56305"/>
    </physiologicalReaction>
</comment>
<organism evidence="10 11">
    <name type="scientific">Planifilum fimeticola</name>
    <dbReference type="NCBI Taxonomy" id="201975"/>
    <lineage>
        <taxon>Bacteria</taxon>
        <taxon>Bacillati</taxon>
        <taxon>Bacillota</taxon>
        <taxon>Bacilli</taxon>
        <taxon>Bacillales</taxon>
        <taxon>Thermoactinomycetaceae</taxon>
        <taxon>Planifilum</taxon>
    </lineage>
</organism>
<dbReference type="SUPFAM" id="SSF56059">
    <property type="entry name" value="Glutathione synthetase ATP-binding domain-like"/>
    <property type="match status" value="1"/>
</dbReference>
<dbReference type="PANTHER" id="PTHR43615">
    <property type="entry name" value="PHOSPHOENOLPYRUVATE SYNTHASE-RELATED"/>
    <property type="match status" value="1"/>
</dbReference>
<dbReference type="PANTHER" id="PTHR43615:SF1">
    <property type="entry name" value="PPDK_N DOMAIN-CONTAINING PROTEIN"/>
    <property type="match status" value="1"/>
</dbReference>
<feature type="domain" description="PEP-utilising enzyme mobile" evidence="8">
    <location>
        <begin position="793"/>
        <end position="863"/>
    </location>
</feature>
<dbReference type="Pfam" id="PF00391">
    <property type="entry name" value="PEP-utilizers"/>
    <property type="match status" value="1"/>
</dbReference>
<dbReference type="Pfam" id="PF01326">
    <property type="entry name" value="PPDK_N"/>
    <property type="match status" value="1"/>
</dbReference>
<keyword evidence="1" id="KW-0547">Nucleotide-binding</keyword>
<keyword evidence="10" id="KW-0418">Kinase</keyword>
<dbReference type="InterPro" id="IPR008279">
    <property type="entry name" value="PEP-util_enz_mobile_dom"/>
</dbReference>
<evidence type="ECO:0000259" key="9">
    <source>
        <dbReference type="Pfam" id="PF01326"/>
    </source>
</evidence>
<comment type="caution">
    <text evidence="10">The sequence shown here is derived from an EMBL/GenBank/DDBJ whole genome shotgun (WGS) entry which is preliminary data.</text>
</comment>
<dbReference type="InterPro" id="IPR013815">
    <property type="entry name" value="ATP_grasp_subdomain_1"/>
</dbReference>
<accession>A0A2T0LE04</accession>
<keyword evidence="10" id="KW-0808">Transferase</keyword>
<comment type="similarity">
    <text evidence="4">Belongs to the rifampicin phosphotransferase family.</text>
</comment>
<evidence type="ECO:0000256" key="2">
    <source>
        <dbReference type="ARBA" id="ARBA00022840"/>
    </source>
</evidence>
<gene>
    <name evidence="10" type="ORF">CLV97_11411</name>
</gene>
<evidence type="ECO:0000313" key="10">
    <source>
        <dbReference type="EMBL" id="PRX40323.1"/>
    </source>
</evidence>
<evidence type="ECO:0000256" key="7">
    <source>
        <dbReference type="ARBA" id="ARBA00076136"/>
    </source>
</evidence>
<evidence type="ECO:0000256" key="5">
    <source>
        <dbReference type="ARBA" id="ARBA00066332"/>
    </source>
</evidence>
<dbReference type="Proteomes" id="UP000237797">
    <property type="component" value="Unassembled WGS sequence"/>
</dbReference>
<dbReference type="InterPro" id="IPR002192">
    <property type="entry name" value="PPDK_AMP/ATP-bd"/>
</dbReference>
<dbReference type="InterPro" id="IPR051549">
    <property type="entry name" value="PEP_Utilizing_Enz"/>
</dbReference>
<dbReference type="NCBIfam" id="NF004878">
    <property type="entry name" value="PRK06241.1-3"/>
    <property type="match status" value="1"/>
</dbReference>
<dbReference type="RefSeq" id="WP_106345334.1">
    <property type="nucleotide sequence ID" value="NZ_PVNE01000014.1"/>
</dbReference>
<evidence type="ECO:0000259" key="8">
    <source>
        <dbReference type="Pfam" id="PF00391"/>
    </source>
</evidence>
<evidence type="ECO:0000256" key="4">
    <source>
        <dbReference type="ARBA" id="ARBA00061332"/>
    </source>
</evidence>
<dbReference type="Gene3D" id="3.30.1490.20">
    <property type="entry name" value="ATP-grasp fold, A domain"/>
    <property type="match status" value="1"/>
</dbReference>
<sequence length="873" mass="98200">MKPRVLFFEEVDRSSLPDVGGKGANLGELAKAGFPVPEGFCVTTSAYREFVAASSEMDGLLDELGALDPEDVEGMRALGERIRTHLLELEIPESLQREITDAWKRAGEAHAYAVRSSATAEDLPTASFAGQQDTYLNVKGREELLRHIRKCWASLFTDRAIAYRMKNGYDHRQVYLSVVVQRMVNPEVSGILFTADPLTGNRRVVTIDASFGLGEAIVSGKVSADLYKVKEGNILQKKISEKKIVIRSLPEGGTVTEDVPPEERNRPALADDQILRLAELGKRIEKHFGAPQDIEFCVERGQIYVVQSRPITSLYPLPADLPQEPLSVLMSFGHFQMMTDAMKPLALSIFRTVFPKTFLYEAGGRLFVNPTAVLRTRPGRKLFPKALKNVFDESISQAVEEVIRRPEFHRVPPPPGTGRFFRRHVLPIAKTLWKNLWKNDPKTVRANVERFIREKREEVRAALQGVSGPRRLEEVRRQVRLLPREVVPNLFPYVLSYPVSFLLLRRLLGDVDELNQLNKSLPGNVTSEMGLAIGDLADLLRELPEVEAYLKRAEDETFFEGLTEVEGGKRFKEAFEDFLDKYGHRCPGEIDLTRPRWREAPTLLVSAILGHMRSVKPGEHRRRFEEGEREAREAAERILDRVGRRGFRARRVQRLMVVYREMGGLREHPKYLITAVLDECRKAILAEAEQLTKKGVFKEPEDAFFLTLDELIRLTKGESDREVSALIEERKEQYAWHQTLKPPKVMTSEGEIVTGTPRRGEYPEGALVGMPASAGVAEGKARVILSPERASLSEGEILVAPHTDPGWTPLFQSARALVTEVGGLMTHGSVVAREYGIPAVVGVDDATRKIRDGQRIRVDGNRGYVEIVKDADK</sequence>
<keyword evidence="11" id="KW-1185">Reference proteome</keyword>
<dbReference type="OrthoDB" id="9765468at2"/>
<feature type="domain" description="Pyruvate phosphate dikinase AMP/ATP-binding" evidence="9">
    <location>
        <begin position="18"/>
        <end position="313"/>
    </location>
</feature>
<dbReference type="FunFam" id="3.50.30.10:FF:000007">
    <property type="entry name" value="Phosphoenolpyruvate synthase"/>
    <property type="match status" value="1"/>
</dbReference>
<name>A0A2T0LE04_9BACL</name>
<evidence type="ECO:0000313" key="11">
    <source>
        <dbReference type="Proteomes" id="UP000237797"/>
    </source>
</evidence>
<dbReference type="FunFam" id="3.30.1490.20:FF:000010">
    <property type="entry name" value="Phosphoenolpyruvate synthase"/>
    <property type="match status" value="1"/>
</dbReference>
<proteinExistence type="inferred from homology"/>
<dbReference type="Gene3D" id="3.30.470.20">
    <property type="entry name" value="ATP-grasp fold, B domain"/>
    <property type="match status" value="1"/>
</dbReference>
<dbReference type="EC" id="2.7.9.6" evidence="5"/>
<evidence type="ECO:0000256" key="1">
    <source>
        <dbReference type="ARBA" id="ARBA00022741"/>
    </source>
</evidence>
<dbReference type="GO" id="GO:0005524">
    <property type="term" value="F:ATP binding"/>
    <property type="evidence" value="ECO:0007669"/>
    <property type="project" value="UniProtKB-KW"/>
</dbReference>
<evidence type="ECO:0000256" key="6">
    <source>
        <dbReference type="ARBA" id="ARBA00074400"/>
    </source>
</evidence>
<keyword evidence="10" id="KW-0670">Pyruvate</keyword>
<dbReference type="NCBIfam" id="NF004877">
    <property type="entry name" value="PRK06241.1-2"/>
    <property type="match status" value="1"/>
</dbReference>
<protein>
    <recommendedName>
        <fullName evidence="6">Rifampicin phosphotransferase</fullName>
        <ecNumber evidence="5">2.7.9.6</ecNumber>
    </recommendedName>
    <alternativeName>
        <fullName evidence="7">Rifampin phosphotransferase</fullName>
    </alternativeName>
</protein>
<reference evidence="10 11" key="1">
    <citation type="submission" date="2018-03" db="EMBL/GenBank/DDBJ databases">
        <title>Genomic Encyclopedia of Archaeal and Bacterial Type Strains, Phase II (KMG-II): from individual species to whole genera.</title>
        <authorList>
            <person name="Goeker M."/>
        </authorList>
    </citation>
    <scope>NUCLEOTIDE SEQUENCE [LARGE SCALE GENOMIC DNA]</scope>
    <source>
        <strain evidence="10 11">DSM 44946</strain>
    </source>
</reference>
<dbReference type="EMBL" id="PVNE01000014">
    <property type="protein sequence ID" value="PRX40323.1"/>
    <property type="molecule type" value="Genomic_DNA"/>
</dbReference>
<dbReference type="InterPro" id="IPR036637">
    <property type="entry name" value="Phosphohistidine_dom_sf"/>
</dbReference>
<dbReference type="GO" id="GO:0016301">
    <property type="term" value="F:kinase activity"/>
    <property type="evidence" value="ECO:0007669"/>
    <property type="project" value="UniProtKB-KW"/>
</dbReference>
<dbReference type="AlphaFoldDB" id="A0A2T0LE04"/>